<gene>
    <name evidence="1" type="ORF">JF887_01300</name>
</gene>
<dbReference type="Gene3D" id="3.40.50.2000">
    <property type="entry name" value="Glycogen Phosphorylase B"/>
    <property type="match status" value="1"/>
</dbReference>
<dbReference type="Pfam" id="PF13692">
    <property type="entry name" value="Glyco_trans_1_4"/>
    <property type="match status" value="1"/>
</dbReference>
<accession>A0A934KLK8</accession>
<proteinExistence type="predicted"/>
<name>A0A934KLK8_9BACT</name>
<dbReference type="SUPFAM" id="SSF53756">
    <property type="entry name" value="UDP-Glycosyltransferase/glycogen phosphorylase"/>
    <property type="match status" value="1"/>
</dbReference>
<dbReference type="AlphaFoldDB" id="A0A934KLK8"/>
<sequence length="338" mass="35733">MPMSRSPALWITDWSDEEDADARTAWSEAGLATRVVRVPPLGPSVGTRWHRMRSYPSYAWLAVAGLSRAGGGPLVAWQPLAGVLAALLRPSRRTTYPLLLVNPLLRASGSGIAQSLLRTGVARSDRVLLSSRAGVEAAVSMGLPRERLAFVRLGVRARRERPAPPGTHLLAVGREGRDWETLARAARLAGVEVRVIGPAPGDCFDLPLIPQVSRARLFDLMESAAGVVVPLRSPDVSAGQLAILDAFAVGRGVVATRAQGTEDYVDEDCGELVHPGDARGLSEALQRLAQPAHAARFASAALAAAQGPLSLTTFVRRVDAEITAVQAGAHCQPGVDVA</sequence>
<organism evidence="1 2">
    <name type="scientific">Candidatus Amunia macphersoniae</name>
    <dbReference type="NCBI Taxonomy" id="3127014"/>
    <lineage>
        <taxon>Bacteria</taxon>
        <taxon>Bacillati</taxon>
        <taxon>Candidatus Dormiibacterota</taxon>
        <taxon>Candidatus Dormibacteria</taxon>
        <taxon>Candidatus Aeolococcales</taxon>
        <taxon>Candidatus Aeolococcaceae</taxon>
        <taxon>Candidatus Amunia</taxon>
    </lineage>
</organism>
<comment type="caution">
    <text evidence="1">The sequence shown here is derived from an EMBL/GenBank/DDBJ whole genome shotgun (WGS) entry which is preliminary data.</text>
</comment>
<reference evidence="1 2" key="1">
    <citation type="submission" date="2020-10" db="EMBL/GenBank/DDBJ databases">
        <title>Ca. Dormibacterota MAGs.</title>
        <authorList>
            <person name="Montgomery K."/>
        </authorList>
    </citation>
    <scope>NUCLEOTIDE SEQUENCE [LARGE SCALE GENOMIC DNA]</scope>
    <source>
        <strain evidence="1">Mitchell_Peninsula_5</strain>
    </source>
</reference>
<dbReference type="Proteomes" id="UP000614410">
    <property type="component" value="Unassembled WGS sequence"/>
</dbReference>
<dbReference type="EMBL" id="JAEKNN010000006">
    <property type="protein sequence ID" value="MBJ7608055.1"/>
    <property type="molecule type" value="Genomic_DNA"/>
</dbReference>
<evidence type="ECO:0000313" key="1">
    <source>
        <dbReference type="EMBL" id="MBJ7608055.1"/>
    </source>
</evidence>
<evidence type="ECO:0000313" key="2">
    <source>
        <dbReference type="Proteomes" id="UP000614410"/>
    </source>
</evidence>
<protein>
    <submittedName>
        <fullName evidence="1">Glycosyltransferase</fullName>
    </submittedName>
</protein>